<feature type="domain" description="Thioesterase" evidence="2">
    <location>
        <begin position="19"/>
        <end position="245"/>
    </location>
</feature>
<dbReference type="SUPFAM" id="SSF53474">
    <property type="entry name" value="alpha/beta-Hydrolases"/>
    <property type="match status" value="1"/>
</dbReference>
<proteinExistence type="inferred from homology"/>
<dbReference type="PANTHER" id="PTHR11487">
    <property type="entry name" value="THIOESTERASE"/>
    <property type="match status" value="1"/>
</dbReference>
<evidence type="ECO:0000259" key="2">
    <source>
        <dbReference type="Pfam" id="PF00975"/>
    </source>
</evidence>
<dbReference type="PANTHER" id="PTHR11487:SF0">
    <property type="entry name" value="S-ACYL FATTY ACID SYNTHASE THIOESTERASE, MEDIUM CHAIN"/>
    <property type="match status" value="1"/>
</dbReference>
<gene>
    <name evidence="3" type="ORF">D5039_17145</name>
</gene>
<dbReference type="InterPro" id="IPR012223">
    <property type="entry name" value="TEII"/>
</dbReference>
<dbReference type="InterPro" id="IPR001031">
    <property type="entry name" value="Thioesterase"/>
</dbReference>
<dbReference type="Gene3D" id="3.40.50.1820">
    <property type="entry name" value="alpha/beta hydrolase"/>
    <property type="match status" value="1"/>
</dbReference>
<dbReference type="InterPro" id="IPR029058">
    <property type="entry name" value="AB_hydrolase_fold"/>
</dbReference>
<comment type="similarity">
    <text evidence="1">Belongs to the thioesterase family.</text>
</comment>
<dbReference type="Pfam" id="PF00975">
    <property type="entry name" value="Thioesterase"/>
    <property type="match status" value="1"/>
</dbReference>
<protein>
    <submittedName>
        <fullName evidence="3">Thioesterase</fullName>
    </submittedName>
</protein>
<dbReference type="Proteomes" id="UP001208935">
    <property type="component" value="Unassembled WGS sequence"/>
</dbReference>
<reference evidence="4" key="1">
    <citation type="submission" date="2023-07" db="EMBL/GenBank/DDBJ databases">
        <title>Verminephrobacter genomes.</title>
        <authorList>
            <person name="Lund M.B."/>
        </authorList>
    </citation>
    <scope>NUCLEOTIDE SEQUENCE [LARGE SCALE GENOMIC DNA]</scope>
    <source>
        <strain evidence="4">AtM5-05</strain>
    </source>
</reference>
<accession>A0ABT3KX02</accession>
<sequence>MFKIHDFNVPAAGEPAVIRLYCLPCAGGSVELYRDWNGLLPEWIKVCPIELPGRGRRFGEPLCDDAKTLAAKLIASTLTGVPDPFILFGHSMGALLAYEMAQQLQAAGTRQPALLILSSREPPHCRSRVDPSRSQWPVGDFLKQVRRYGGLPQALEDSPELLELFLPVLRNDFALLDRYCFEASAPLASPLFVVGGEEEPDFRLEQLQEWERYSQCWIGARCFKGGHFYLNEPAARQNLLGSIHQVVNTHCLHHLAW</sequence>
<evidence type="ECO:0000313" key="3">
    <source>
        <dbReference type="EMBL" id="MCW5322810.1"/>
    </source>
</evidence>
<name>A0ABT3KX02_9BURK</name>
<dbReference type="EMBL" id="QZCW01000003">
    <property type="protein sequence ID" value="MCW5322810.1"/>
    <property type="molecule type" value="Genomic_DNA"/>
</dbReference>
<keyword evidence="4" id="KW-1185">Reference proteome</keyword>
<dbReference type="RefSeq" id="WP_265259424.1">
    <property type="nucleotide sequence ID" value="NZ_QZCV01000003.1"/>
</dbReference>
<evidence type="ECO:0000256" key="1">
    <source>
        <dbReference type="ARBA" id="ARBA00007169"/>
    </source>
</evidence>
<comment type="caution">
    <text evidence="3">The sequence shown here is derived from an EMBL/GenBank/DDBJ whole genome shotgun (WGS) entry which is preliminary data.</text>
</comment>
<evidence type="ECO:0000313" key="4">
    <source>
        <dbReference type="Proteomes" id="UP001208935"/>
    </source>
</evidence>
<organism evidence="3 4">
    <name type="scientific">Verminephrobacter aporrectodeae subsp. tuberculatae</name>
    <dbReference type="NCBI Taxonomy" id="1110392"/>
    <lineage>
        <taxon>Bacteria</taxon>
        <taxon>Pseudomonadati</taxon>
        <taxon>Pseudomonadota</taxon>
        <taxon>Betaproteobacteria</taxon>
        <taxon>Burkholderiales</taxon>
        <taxon>Comamonadaceae</taxon>
        <taxon>Verminephrobacter</taxon>
    </lineage>
</organism>